<dbReference type="SUPFAM" id="SSF53098">
    <property type="entry name" value="Ribonuclease H-like"/>
    <property type="match status" value="1"/>
</dbReference>
<keyword evidence="1" id="KW-0812">Transmembrane</keyword>
<accession>A0A175YLS5</accession>
<dbReference type="EMBL" id="CP093350">
    <property type="protein sequence ID" value="WOH11891.1"/>
    <property type="molecule type" value="Genomic_DNA"/>
</dbReference>
<evidence type="ECO:0000313" key="4">
    <source>
        <dbReference type="Proteomes" id="UP000077755"/>
    </source>
</evidence>
<protein>
    <recommendedName>
        <fullName evidence="5">3'-5' exonuclease domain-containing protein</fullName>
    </recommendedName>
</protein>
<keyword evidence="1" id="KW-1133">Transmembrane helix</keyword>
<feature type="transmembrane region" description="Helical" evidence="1">
    <location>
        <begin position="61"/>
        <end position="77"/>
    </location>
</feature>
<evidence type="ECO:0008006" key="5">
    <source>
        <dbReference type="Google" id="ProtNLM"/>
    </source>
</evidence>
<gene>
    <name evidence="2" type="ORF">DCAR_028039</name>
    <name evidence="3" type="ORF">DCAR_0831387</name>
</gene>
<dbReference type="STRING" id="79200.A0A175YLS5"/>
<keyword evidence="1" id="KW-0472">Membrane</keyword>
<dbReference type="Gramene" id="KZM84539">
    <property type="protein sequence ID" value="KZM84539"/>
    <property type="gene ID" value="DCAR_028039"/>
</dbReference>
<dbReference type="InterPro" id="IPR036397">
    <property type="entry name" value="RNaseH_sf"/>
</dbReference>
<keyword evidence="4" id="KW-1185">Reference proteome</keyword>
<evidence type="ECO:0000313" key="2">
    <source>
        <dbReference type="EMBL" id="KZM84539.1"/>
    </source>
</evidence>
<dbReference type="Proteomes" id="UP000077755">
    <property type="component" value="Chromosome 8"/>
</dbReference>
<dbReference type="EMBL" id="LNRQ01000008">
    <property type="protein sequence ID" value="KZM84539.1"/>
    <property type="molecule type" value="Genomic_DNA"/>
</dbReference>
<reference evidence="3" key="2">
    <citation type="submission" date="2022-03" db="EMBL/GenBank/DDBJ databases">
        <title>Draft title - Genomic analysis of global carrot germplasm unveils the trajectory of domestication and the origin of high carotenoid orange carrot.</title>
        <authorList>
            <person name="Iorizzo M."/>
            <person name="Ellison S."/>
            <person name="Senalik D."/>
            <person name="Macko-Podgorni A."/>
            <person name="Grzebelus D."/>
            <person name="Bostan H."/>
            <person name="Rolling W."/>
            <person name="Curaba J."/>
            <person name="Simon P."/>
        </authorList>
    </citation>
    <scope>NUCLEOTIDE SEQUENCE</scope>
    <source>
        <tissue evidence="3">Leaf</tissue>
    </source>
</reference>
<evidence type="ECO:0000313" key="3">
    <source>
        <dbReference type="EMBL" id="WOH11891.1"/>
    </source>
</evidence>
<evidence type="ECO:0000256" key="1">
    <source>
        <dbReference type="SAM" id="Phobius"/>
    </source>
</evidence>
<dbReference type="OMA" id="DANGHPF"/>
<dbReference type="InterPro" id="IPR012337">
    <property type="entry name" value="RNaseH-like_sf"/>
</dbReference>
<dbReference type="GO" id="GO:0003676">
    <property type="term" value="F:nucleic acid binding"/>
    <property type="evidence" value="ECO:0007669"/>
    <property type="project" value="InterPro"/>
</dbReference>
<proteinExistence type="predicted"/>
<name>A0A175YLS5_DAUCS</name>
<sequence length="366" mass="41033">MAVTVVLRTNRFEVKLEGVNFKAKDFEQLCNIDFLFPKGKVWVRPPIVGLDVMHHPRNPKIILLLLCFGVGCVILRFRSGKSIPKPIINFLTDERIRFVGFGIPEKKDLFPFHELGMTKSKTDIGYLAAKIRDDPKYAQCELSELALDVLEVTEIVGLTDSSSFKRQEEIKCAICQLFISTVIAMSLLRSANSKNLNNGHGKIKFRRFLSSLPLLNEGWYQLAKGKQEYRESSEVLESLYDLHDEADHNFVIFSDQAKSKEDYSGDNCFLTTSKGSDSSDEFICVKKGCHASVTNDNGFPSDESGKEELYTSKKPLKGILKCLSKHMEACTSSSPPTSPYSPLIEQIGGPYLKCSNSKGCNVTFKQ</sequence>
<reference evidence="2" key="1">
    <citation type="journal article" date="2016" name="Nat. Genet.">
        <title>A high-quality carrot genome assembly provides new insights into carotenoid accumulation and asterid genome evolution.</title>
        <authorList>
            <person name="Iorizzo M."/>
            <person name="Ellison S."/>
            <person name="Senalik D."/>
            <person name="Zeng P."/>
            <person name="Satapoomin P."/>
            <person name="Huang J."/>
            <person name="Bowman M."/>
            <person name="Iovene M."/>
            <person name="Sanseverino W."/>
            <person name="Cavagnaro P."/>
            <person name="Yildiz M."/>
            <person name="Macko-Podgorni A."/>
            <person name="Moranska E."/>
            <person name="Grzebelus E."/>
            <person name="Grzebelus D."/>
            <person name="Ashrafi H."/>
            <person name="Zheng Z."/>
            <person name="Cheng S."/>
            <person name="Spooner D."/>
            <person name="Van Deynze A."/>
            <person name="Simon P."/>
        </authorList>
    </citation>
    <scope>NUCLEOTIDE SEQUENCE [LARGE SCALE GENOMIC DNA]</scope>
    <source>
        <tissue evidence="2">Leaf</tissue>
    </source>
</reference>
<dbReference type="Gene3D" id="3.30.420.10">
    <property type="entry name" value="Ribonuclease H-like superfamily/Ribonuclease H"/>
    <property type="match status" value="1"/>
</dbReference>
<dbReference type="AlphaFoldDB" id="A0A175YLS5"/>
<organism evidence="2">
    <name type="scientific">Daucus carota subsp. sativus</name>
    <name type="common">Carrot</name>
    <dbReference type="NCBI Taxonomy" id="79200"/>
    <lineage>
        <taxon>Eukaryota</taxon>
        <taxon>Viridiplantae</taxon>
        <taxon>Streptophyta</taxon>
        <taxon>Embryophyta</taxon>
        <taxon>Tracheophyta</taxon>
        <taxon>Spermatophyta</taxon>
        <taxon>Magnoliopsida</taxon>
        <taxon>eudicotyledons</taxon>
        <taxon>Gunneridae</taxon>
        <taxon>Pentapetalae</taxon>
        <taxon>asterids</taxon>
        <taxon>campanulids</taxon>
        <taxon>Apiales</taxon>
        <taxon>Apiaceae</taxon>
        <taxon>Apioideae</taxon>
        <taxon>Scandiceae</taxon>
        <taxon>Daucinae</taxon>
        <taxon>Daucus</taxon>
        <taxon>Daucus sect. Daucus</taxon>
    </lineage>
</organism>